<dbReference type="CDD" id="cd16922">
    <property type="entry name" value="HATPase_EvgS-ArcB-TorS-like"/>
    <property type="match status" value="1"/>
</dbReference>
<dbReference type="InterPro" id="IPR036890">
    <property type="entry name" value="HATPase_C_sf"/>
</dbReference>
<dbReference type="SMART" id="SM00086">
    <property type="entry name" value="PAC"/>
    <property type="match status" value="5"/>
</dbReference>
<evidence type="ECO:0000256" key="1">
    <source>
        <dbReference type="ARBA" id="ARBA00000085"/>
    </source>
</evidence>
<evidence type="ECO:0000256" key="6">
    <source>
        <dbReference type="ARBA" id="ARBA00023012"/>
    </source>
</evidence>
<dbReference type="PRINTS" id="PR00344">
    <property type="entry name" value="BCTRLSENSOR"/>
</dbReference>
<dbReference type="PROSITE" id="PS50109">
    <property type="entry name" value="HIS_KIN"/>
    <property type="match status" value="1"/>
</dbReference>
<dbReference type="CDD" id="cd00082">
    <property type="entry name" value="HisKA"/>
    <property type="match status" value="1"/>
</dbReference>
<gene>
    <name evidence="13" type="ORF">ACFFVF_16820</name>
</gene>
<dbReference type="SUPFAM" id="SSF52172">
    <property type="entry name" value="CheY-like"/>
    <property type="match status" value="1"/>
</dbReference>
<evidence type="ECO:0000256" key="2">
    <source>
        <dbReference type="ARBA" id="ARBA00012438"/>
    </source>
</evidence>
<dbReference type="InterPro" id="IPR005467">
    <property type="entry name" value="His_kinase_dom"/>
</dbReference>
<dbReference type="Gene3D" id="3.30.450.40">
    <property type="match status" value="1"/>
</dbReference>
<feature type="domain" description="Histidine kinase" evidence="9">
    <location>
        <begin position="885"/>
        <end position="1107"/>
    </location>
</feature>
<accession>A0ABV5GS52</accession>
<reference evidence="13 14" key="1">
    <citation type="submission" date="2024-09" db="EMBL/GenBank/DDBJ databases">
        <authorList>
            <person name="Sun Q."/>
            <person name="Mori K."/>
        </authorList>
    </citation>
    <scope>NUCLEOTIDE SEQUENCE [LARGE SCALE GENOMIC DNA]</scope>
    <source>
        <strain evidence="13 14">CECT 7955</strain>
    </source>
</reference>
<dbReference type="PANTHER" id="PTHR45339:SF1">
    <property type="entry name" value="HYBRID SIGNAL TRANSDUCTION HISTIDINE KINASE J"/>
    <property type="match status" value="1"/>
</dbReference>
<evidence type="ECO:0000313" key="13">
    <source>
        <dbReference type="EMBL" id="MFB9098178.1"/>
    </source>
</evidence>
<evidence type="ECO:0000313" key="14">
    <source>
        <dbReference type="Proteomes" id="UP001589607"/>
    </source>
</evidence>
<dbReference type="SMART" id="SM00388">
    <property type="entry name" value="HisKA"/>
    <property type="match status" value="1"/>
</dbReference>
<dbReference type="SMART" id="SM00448">
    <property type="entry name" value="REC"/>
    <property type="match status" value="1"/>
</dbReference>
<keyword evidence="3 7" id="KW-0597">Phosphoprotein</keyword>
<dbReference type="InterPro" id="IPR013655">
    <property type="entry name" value="PAS_fold_3"/>
</dbReference>
<dbReference type="InterPro" id="IPR036097">
    <property type="entry name" value="HisK_dim/P_sf"/>
</dbReference>
<dbReference type="PROSITE" id="PS50112">
    <property type="entry name" value="PAS"/>
    <property type="match status" value="4"/>
</dbReference>
<dbReference type="SUPFAM" id="SSF55785">
    <property type="entry name" value="PYP-like sensor domain (PAS domain)"/>
    <property type="match status" value="5"/>
</dbReference>
<feature type="domain" description="PAS" evidence="11">
    <location>
        <begin position="733"/>
        <end position="771"/>
    </location>
</feature>
<dbReference type="NCBIfam" id="TIGR00229">
    <property type="entry name" value="sensory_box"/>
    <property type="match status" value="4"/>
</dbReference>
<evidence type="ECO:0000256" key="8">
    <source>
        <dbReference type="SAM" id="Coils"/>
    </source>
</evidence>
<feature type="modified residue" description="4-aspartylphosphate" evidence="7">
    <location>
        <position position="1188"/>
    </location>
</feature>
<dbReference type="InterPro" id="IPR004358">
    <property type="entry name" value="Sig_transdc_His_kin-like_C"/>
</dbReference>
<name>A0ABV5GS52_9FLAO</name>
<keyword evidence="5" id="KW-0418">Kinase</keyword>
<dbReference type="PROSITE" id="PS50113">
    <property type="entry name" value="PAC"/>
    <property type="match status" value="3"/>
</dbReference>
<dbReference type="Pfam" id="PF00512">
    <property type="entry name" value="HisKA"/>
    <property type="match status" value="1"/>
</dbReference>
<dbReference type="Gene3D" id="3.30.450.20">
    <property type="entry name" value="PAS domain"/>
    <property type="match status" value="5"/>
</dbReference>
<keyword evidence="4" id="KW-0808">Transferase</keyword>
<dbReference type="Pfam" id="PF08448">
    <property type="entry name" value="PAS_4"/>
    <property type="match status" value="1"/>
</dbReference>
<dbReference type="Pfam" id="PF13426">
    <property type="entry name" value="PAS_9"/>
    <property type="match status" value="1"/>
</dbReference>
<feature type="domain" description="PAS" evidence="11">
    <location>
        <begin position="43"/>
        <end position="113"/>
    </location>
</feature>
<evidence type="ECO:0000256" key="4">
    <source>
        <dbReference type="ARBA" id="ARBA00022679"/>
    </source>
</evidence>
<evidence type="ECO:0000256" key="7">
    <source>
        <dbReference type="PROSITE-ProRule" id="PRU00169"/>
    </source>
</evidence>
<dbReference type="Pfam" id="PF00072">
    <property type="entry name" value="Response_reg"/>
    <property type="match status" value="1"/>
</dbReference>
<dbReference type="RefSeq" id="WP_236456270.1">
    <property type="nucleotide sequence ID" value="NZ_CBCSGE010000024.1"/>
</dbReference>
<dbReference type="SUPFAM" id="SSF47384">
    <property type="entry name" value="Homodimeric domain of signal transducing histidine kinase"/>
    <property type="match status" value="1"/>
</dbReference>
<organism evidence="13 14">
    <name type="scientific">Flavobacterium jumunjinense</name>
    <dbReference type="NCBI Taxonomy" id="998845"/>
    <lineage>
        <taxon>Bacteria</taxon>
        <taxon>Pseudomonadati</taxon>
        <taxon>Bacteroidota</taxon>
        <taxon>Flavobacteriia</taxon>
        <taxon>Flavobacteriales</taxon>
        <taxon>Flavobacteriaceae</taxon>
        <taxon>Flavobacterium</taxon>
    </lineage>
</organism>
<dbReference type="InterPro" id="IPR013656">
    <property type="entry name" value="PAS_4"/>
</dbReference>
<dbReference type="PANTHER" id="PTHR45339">
    <property type="entry name" value="HYBRID SIGNAL TRANSDUCTION HISTIDINE KINASE J"/>
    <property type="match status" value="1"/>
</dbReference>
<evidence type="ECO:0000259" key="10">
    <source>
        <dbReference type="PROSITE" id="PS50110"/>
    </source>
</evidence>
<keyword evidence="6" id="KW-0902">Two-component regulatory system</keyword>
<dbReference type="InterPro" id="IPR001789">
    <property type="entry name" value="Sig_transdc_resp-reg_receiver"/>
</dbReference>
<evidence type="ECO:0000259" key="11">
    <source>
        <dbReference type="PROSITE" id="PS50112"/>
    </source>
</evidence>
<dbReference type="InterPro" id="IPR003018">
    <property type="entry name" value="GAF"/>
</dbReference>
<dbReference type="InterPro" id="IPR000014">
    <property type="entry name" value="PAS"/>
</dbReference>
<feature type="domain" description="Response regulatory" evidence="10">
    <location>
        <begin position="1137"/>
        <end position="1255"/>
    </location>
</feature>
<sequence>MKDIEKAYEALLLKTKEQEARIQKLLEDKNAQNNSNDKGNITYKHIYHALLDNNDSIIILMDKNLNTLYRSKSTAHITGWVDDIHTENPIVDYIHPDYLEYVNEKTQKSLRQPKVPIPITLQIKHKSGGYIWVEGIINNRIDDPNIKGIIVKLRDVSETKRIFEIIKEEKNKFDKIAAASPGVIYSMRQNKDNSLSYPYASEAIGDVYGFTFEEIKDDPSKIFKLIHQDDLQFVIDSITATKTKLIPLHCTYRYFHPKKGLLWHEVNSLPVVETEGTVICHGIATDITARIIAEQKVVKANRLYLYISQINQMIVRTTDEDTLFREACSIAVNVGKFKMVWIGMIDEKTKRLKPKMIAGEDNGYVSMIKNMSIEDTPEGRGLSGGATREEKNIVVNDISNDIMMEHWKEEALKREYQSFMSIPIKKFGNIIGLFCFYASEKNFFDAEEISLLEEATSDVGFALEIFEKEQLRKKVLEEMIESENRYHILTEISPVGIFRTDATGYTTYVNPRWSEISGLPYEKALGNGWLDAVHKEDRISLLNGWENATDQQENSLSEYRFVRPDGKIIWVMGQAIPERNVLNQIVGYVGTTTNITERKRIEEEFKKSYQKLESIIDAIPDLLIEIDKDGLITNYHSHREDLLSHSSTAIIGKTFSEVLPSQAVESFKLAMEEVTLRGFSTGKQYALQLPSGEHWFELSIAPMEENQTNENNFICLSRDITLAKQSEKELQKSKERYRDILNNLDAGIIVQAVDGTILLNNVKASELMGLSDLHSKNDYNLVPNWIFLNEDDSLMSEEEYPINQILNGSQPIKNLILGVEKTTESGSITWLLYNAFAVKDTKGNITEIVSSFIDITERKLMEKEILKGKEQAEAANKAKTDFLANMSHEIRTPLNGIIGFTHLLMESNLEKTHSQYMSTINESATSLLNIVNDVLDFSKIESGKFELNIEEVDLFELTQQVVDLFKYQANQKKINLILHKDKNVPQYILADAIRLKQILMNLLGNALKFTEFGEIQLNIKEVNIPNSNESSIYFAVNDTGIGIKTDNNVKIFDSFVQEDNSTSRKFGGTGLGLAITNQLLALMGSKLQLKSKLGEGSTFFFTITFVKVIQRKNNVLAEKSKNNDIKNHEAKIFKSHKILIVEDNKVNMLLAKTLINKINPNAIIHEAFDGVEAIASFKEKPADLILMDVQMPNKNGYEATAEIREMKTGTTTPIIAITAGILAHEREKCFEEGMNDYLSKPVNIKDLEDILLKWLI</sequence>
<comment type="catalytic activity">
    <reaction evidence="1">
        <text>ATP + protein L-histidine = ADP + protein N-phospho-L-histidine.</text>
        <dbReference type="EC" id="2.7.13.3"/>
    </reaction>
</comment>
<dbReference type="CDD" id="cd00130">
    <property type="entry name" value="PAS"/>
    <property type="match status" value="5"/>
</dbReference>
<dbReference type="EMBL" id="JBHMEY010000067">
    <property type="protein sequence ID" value="MFB9098178.1"/>
    <property type="molecule type" value="Genomic_DNA"/>
</dbReference>
<dbReference type="CDD" id="cd17546">
    <property type="entry name" value="REC_hyHK_CKI1_RcsC-like"/>
    <property type="match status" value="1"/>
</dbReference>
<dbReference type="EC" id="2.7.13.3" evidence="2"/>
<dbReference type="InterPro" id="IPR003594">
    <property type="entry name" value="HATPase_dom"/>
</dbReference>
<evidence type="ECO:0000259" key="12">
    <source>
        <dbReference type="PROSITE" id="PS50113"/>
    </source>
</evidence>
<dbReference type="Pfam" id="PF02518">
    <property type="entry name" value="HATPase_c"/>
    <property type="match status" value="1"/>
</dbReference>
<dbReference type="InterPro" id="IPR003661">
    <property type="entry name" value="HisK_dim/P_dom"/>
</dbReference>
<dbReference type="SUPFAM" id="SSF55781">
    <property type="entry name" value="GAF domain-like"/>
    <property type="match status" value="1"/>
</dbReference>
<evidence type="ECO:0000259" key="9">
    <source>
        <dbReference type="PROSITE" id="PS50109"/>
    </source>
</evidence>
<dbReference type="Gene3D" id="1.10.287.130">
    <property type="match status" value="1"/>
</dbReference>
<proteinExistence type="predicted"/>
<feature type="domain" description="PAC" evidence="12">
    <location>
        <begin position="670"/>
        <end position="732"/>
    </location>
</feature>
<evidence type="ECO:0000256" key="5">
    <source>
        <dbReference type="ARBA" id="ARBA00022777"/>
    </source>
</evidence>
<keyword evidence="14" id="KW-1185">Reference proteome</keyword>
<dbReference type="InterPro" id="IPR011006">
    <property type="entry name" value="CheY-like_superfamily"/>
</dbReference>
<feature type="domain" description="PAS" evidence="11">
    <location>
        <begin position="608"/>
        <end position="678"/>
    </location>
</feature>
<feature type="coiled-coil region" evidence="8">
    <location>
        <begin position="1"/>
        <end position="35"/>
    </location>
</feature>
<dbReference type="Proteomes" id="UP001589607">
    <property type="component" value="Unassembled WGS sequence"/>
</dbReference>
<feature type="domain" description="PAS" evidence="11">
    <location>
        <begin position="482"/>
        <end position="552"/>
    </location>
</feature>
<dbReference type="InterPro" id="IPR001610">
    <property type="entry name" value="PAC"/>
</dbReference>
<dbReference type="Pfam" id="PF08447">
    <property type="entry name" value="PAS_3"/>
    <property type="match status" value="3"/>
</dbReference>
<dbReference type="InterPro" id="IPR035965">
    <property type="entry name" value="PAS-like_dom_sf"/>
</dbReference>
<protein>
    <recommendedName>
        <fullName evidence="2">histidine kinase</fullName>
        <ecNumber evidence="2">2.7.13.3</ecNumber>
    </recommendedName>
</protein>
<dbReference type="SMART" id="SM00387">
    <property type="entry name" value="HATPase_c"/>
    <property type="match status" value="1"/>
</dbReference>
<dbReference type="InterPro" id="IPR000700">
    <property type="entry name" value="PAS-assoc_C"/>
</dbReference>
<dbReference type="Gene3D" id="3.30.565.10">
    <property type="entry name" value="Histidine kinase-like ATPase, C-terminal domain"/>
    <property type="match status" value="1"/>
</dbReference>
<comment type="caution">
    <text evidence="13">The sequence shown here is derived from an EMBL/GenBank/DDBJ whole genome shotgun (WGS) entry which is preliminary data.</text>
</comment>
<keyword evidence="8" id="KW-0175">Coiled coil</keyword>
<feature type="domain" description="PAC" evidence="12">
    <location>
        <begin position="555"/>
        <end position="607"/>
    </location>
</feature>
<dbReference type="Pfam" id="PF13185">
    <property type="entry name" value="GAF_2"/>
    <property type="match status" value="1"/>
</dbReference>
<evidence type="ECO:0000256" key="3">
    <source>
        <dbReference type="ARBA" id="ARBA00022553"/>
    </source>
</evidence>
<dbReference type="PROSITE" id="PS50110">
    <property type="entry name" value="RESPONSE_REGULATORY"/>
    <property type="match status" value="1"/>
</dbReference>
<dbReference type="InterPro" id="IPR029016">
    <property type="entry name" value="GAF-like_dom_sf"/>
</dbReference>
<dbReference type="SUPFAM" id="SSF55874">
    <property type="entry name" value="ATPase domain of HSP90 chaperone/DNA topoisomerase II/histidine kinase"/>
    <property type="match status" value="1"/>
</dbReference>
<feature type="domain" description="PAC" evidence="12">
    <location>
        <begin position="813"/>
        <end position="867"/>
    </location>
</feature>
<dbReference type="SMART" id="SM00091">
    <property type="entry name" value="PAS"/>
    <property type="match status" value="5"/>
</dbReference>
<dbReference type="Gene3D" id="3.40.50.2300">
    <property type="match status" value="1"/>
</dbReference>